<dbReference type="Proteomes" id="UP000632125">
    <property type="component" value="Unassembled WGS sequence"/>
</dbReference>
<dbReference type="GO" id="GO:0015074">
    <property type="term" value="P:DNA integration"/>
    <property type="evidence" value="ECO:0007669"/>
    <property type="project" value="InterPro"/>
</dbReference>
<evidence type="ECO:0000259" key="2">
    <source>
        <dbReference type="Pfam" id="PF00589"/>
    </source>
</evidence>
<dbReference type="InterPro" id="IPR013762">
    <property type="entry name" value="Integrase-like_cat_sf"/>
</dbReference>
<feature type="domain" description="Tyr recombinase" evidence="2">
    <location>
        <begin position="17"/>
        <end position="58"/>
    </location>
</feature>
<dbReference type="InterPro" id="IPR011010">
    <property type="entry name" value="DNA_brk_join_enz"/>
</dbReference>
<sequence>MDLAFFAASLSIFRLQKTIGTHTLRKTFGYHAFQQSVDITIIQRLLNHSSPRITLAYIGITQDDLGRGCL</sequence>
<dbReference type="AlphaFoldDB" id="A0A927H6Y3"/>
<dbReference type="Pfam" id="PF00589">
    <property type="entry name" value="Phage_integrase"/>
    <property type="match status" value="1"/>
</dbReference>
<organism evidence="3 4">
    <name type="scientific">Paenibacillus arenilitoris</name>
    <dbReference type="NCBI Taxonomy" id="2772299"/>
    <lineage>
        <taxon>Bacteria</taxon>
        <taxon>Bacillati</taxon>
        <taxon>Bacillota</taxon>
        <taxon>Bacilli</taxon>
        <taxon>Bacillales</taxon>
        <taxon>Paenibacillaceae</taxon>
        <taxon>Paenibacillus</taxon>
    </lineage>
</organism>
<dbReference type="Gene3D" id="1.10.443.10">
    <property type="entry name" value="Intergrase catalytic core"/>
    <property type="match status" value="1"/>
</dbReference>
<dbReference type="EMBL" id="JACXIY010000017">
    <property type="protein sequence ID" value="MBD2870063.1"/>
    <property type="molecule type" value="Genomic_DNA"/>
</dbReference>
<dbReference type="GO" id="GO:0006310">
    <property type="term" value="P:DNA recombination"/>
    <property type="evidence" value="ECO:0007669"/>
    <property type="project" value="UniProtKB-KW"/>
</dbReference>
<dbReference type="SUPFAM" id="SSF56349">
    <property type="entry name" value="DNA breaking-rejoining enzymes"/>
    <property type="match status" value="1"/>
</dbReference>
<gene>
    <name evidence="3" type="ORF">IDH41_15850</name>
</gene>
<evidence type="ECO:0000313" key="4">
    <source>
        <dbReference type="Proteomes" id="UP000632125"/>
    </source>
</evidence>
<dbReference type="GO" id="GO:0003677">
    <property type="term" value="F:DNA binding"/>
    <property type="evidence" value="ECO:0007669"/>
    <property type="project" value="InterPro"/>
</dbReference>
<evidence type="ECO:0000256" key="1">
    <source>
        <dbReference type="ARBA" id="ARBA00023172"/>
    </source>
</evidence>
<dbReference type="InterPro" id="IPR002104">
    <property type="entry name" value="Integrase_catalytic"/>
</dbReference>
<reference evidence="3" key="1">
    <citation type="submission" date="2020-09" db="EMBL/GenBank/DDBJ databases">
        <title>A novel bacterium of genus Paenibacillus, isolated from South China Sea.</title>
        <authorList>
            <person name="Huang H."/>
            <person name="Mo K."/>
            <person name="Hu Y."/>
        </authorList>
    </citation>
    <scope>NUCLEOTIDE SEQUENCE</scope>
    <source>
        <strain evidence="3">IB182493</strain>
    </source>
</reference>
<proteinExistence type="predicted"/>
<keyword evidence="1" id="KW-0233">DNA recombination</keyword>
<evidence type="ECO:0000313" key="3">
    <source>
        <dbReference type="EMBL" id="MBD2870063.1"/>
    </source>
</evidence>
<comment type="caution">
    <text evidence="3">The sequence shown here is derived from an EMBL/GenBank/DDBJ whole genome shotgun (WGS) entry which is preliminary data.</text>
</comment>
<keyword evidence="4" id="KW-1185">Reference proteome</keyword>
<accession>A0A927H6Y3</accession>
<protein>
    <submittedName>
        <fullName evidence="3">Tyrosine-type recombinase/integrase</fullName>
    </submittedName>
</protein>
<name>A0A927H6Y3_9BACL</name>